<comment type="caution">
    <text evidence="5">The sequence shown here is derived from an EMBL/GenBank/DDBJ whole genome shotgun (WGS) entry which is preliminary data.</text>
</comment>
<keyword evidence="6" id="KW-1185">Reference proteome</keyword>
<evidence type="ECO:0000256" key="3">
    <source>
        <dbReference type="SAM" id="Phobius"/>
    </source>
</evidence>
<protein>
    <recommendedName>
        <fullName evidence="4">SH3 domain-containing protein</fullName>
    </recommendedName>
</protein>
<dbReference type="EMBL" id="MCFH01000009">
    <property type="protein sequence ID" value="ORX55250.1"/>
    <property type="molecule type" value="Genomic_DNA"/>
</dbReference>
<dbReference type="InterPro" id="IPR001452">
    <property type="entry name" value="SH3_domain"/>
</dbReference>
<keyword evidence="3" id="KW-0812">Transmembrane</keyword>
<keyword evidence="1 2" id="KW-0728">SH3 domain</keyword>
<keyword evidence="3" id="KW-1133">Transmembrane helix</keyword>
<proteinExistence type="predicted"/>
<evidence type="ECO:0000313" key="5">
    <source>
        <dbReference type="EMBL" id="ORX55250.1"/>
    </source>
</evidence>
<sequence length="394" mass="45677">MGKIKKIRHFISLYKIKKYISSAVWRQIYSIILLQLFFYSGVEAFNSTYYSCLSLSTSSVCTEWPNNYVSISSKWTISMLDADLKTWKDSYWHIKDFNNNYGCFWNGKGLQYFYTFSCSKMLFEKNNNCNSRSNRNVDSSRSNIIPICKTTCEAYYDSLKAVYNNEKLCPFSSKEYVKLFIKSNGKNILDKTEEELIRLNDAYINKALVARNKTLDSINKYCSEYSTEDNCINDVVDERNFCGFSPNSIDSFLEYCSKHNDISCCKNKKKEIPFKKSVKLKLSIWSIICILTNIPLMIIVFGFMHFKSRRLEKYMDPKLLNPDGLATFNRHIVIHPYNPMIEDEIKLNVGDIILIQDIFNDGWVHGINCTSNTEGTFPVACISPYELGSFNESS</sequence>
<reference evidence="5 6" key="2">
    <citation type="submission" date="2016-08" db="EMBL/GenBank/DDBJ databases">
        <title>Pervasive Adenine N6-methylation of Active Genes in Fungi.</title>
        <authorList>
            <consortium name="DOE Joint Genome Institute"/>
            <person name="Mondo S.J."/>
            <person name="Dannebaum R.O."/>
            <person name="Kuo R.C."/>
            <person name="Labutti K."/>
            <person name="Haridas S."/>
            <person name="Kuo A."/>
            <person name="Salamov A."/>
            <person name="Ahrendt S.R."/>
            <person name="Lipzen A."/>
            <person name="Sullivan W."/>
            <person name="Andreopoulos W.B."/>
            <person name="Clum A."/>
            <person name="Lindquist E."/>
            <person name="Daum C."/>
            <person name="Ramamoorthy G.K."/>
            <person name="Gryganskyi A."/>
            <person name="Culley D."/>
            <person name="Magnuson J.K."/>
            <person name="James T.Y."/>
            <person name="O'Malley M.A."/>
            <person name="Stajich J.E."/>
            <person name="Spatafora J.W."/>
            <person name="Visel A."/>
            <person name="Grigoriev I.V."/>
        </authorList>
    </citation>
    <scope>NUCLEOTIDE SEQUENCE [LARGE SCALE GENOMIC DNA]</scope>
    <source>
        <strain evidence="6">finn</strain>
    </source>
</reference>
<dbReference type="OrthoDB" id="2125642at2759"/>
<name>A0A1Y1VGI0_9FUNG</name>
<dbReference type="Proteomes" id="UP000193719">
    <property type="component" value="Unassembled WGS sequence"/>
</dbReference>
<dbReference type="SMART" id="SM00326">
    <property type="entry name" value="SH3"/>
    <property type="match status" value="1"/>
</dbReference>
<organism evidence="5 6">
    <name type="scientific">Piromyces finnis</name>
    <dbReference type="NCBI Taxonomy" id="1754191"/>
    <lineage>
        <taxon>Eukaryota</taxon>
        <taxon>Fungi</taxon>
        <taxon>Fungi incertae sedis</taxon>
        <taxon>Chytridiomycota</taxon>
        <taxon>Chytridiomycota incertae sedis</taxon>
        <taxon>Neocallimastigomycetes</taxon>
        <taxon>Neocallimastigales</taxon>
        <taxon>Neocallimastigaceae</taxon>
        <taxon>Piromyces</taxon>
    </lineage>
</organism>
<dbReference type="Pfam" id="PF00018">
    <property type="entry name" value="SH3_1"/>
    <property type="match status" value="1"/>
</dbReference>
<dbReference type="InterPro" id="IPR036028">
    <property type="entry name" value="SH3-like_dom_sf"/>
</dbReference>
<evidence type="ECO:0000313" key="6">
    <source>
        <dbReference type="Proteomes" id="UP000193719"/>
    </source>
</evidence>
<dbReference type="PROSITE" id="PS50002">
    <property type="entry name" value="SH3"/>
    <property type="match status" value="1"/>
</dbReference>
<keyword evidence="3" id="KW-0472">Membrane</keyword>
<evidence type="ECO:0000256" key="1">
    <source>
        <dbReference type="ARBA" id="ARBA00022443"/>
    </source>
</evidence>
<dbReference type="SUPFAM" id="SSF50044">
    <property type="entry name" value="SH3-domain"/>
    <property type="match status" value="1"/>
</dbReference>
<gene>
    <name evidence="5" type="ORF">BCR36DRAFT_346886</name>
</gene>
<feature type="domain" description="SH3" evidence="4">
    <location>
        <begin position="326"/>
        <end position="387"/>
    </location>
</feature>
<dbReference type="STRING" id="1754191.A0A1Y1VGI0"/>
<feature type="transmembrane region" description="Helical" evidence="3">
    <location>
        <begin position="282"/>
        <end position="306"/>
    </location>
</feature>
<reference evidence="5 6" key="1">
    <citation type="submission" date="2016-08" db="EMBL/GenBank/DDBJ databases">
        <title>Genomes of anaerobic fungi encode conserved fungal cellulosomes for biomass hydrolysis.</title>
        <authorList>
            <consortium name="DOE Joint Genome Institute"/>
            <person name="Haitjema C.H."/>
            <person name="Gilmore S.P."/>
            <person name="Henske J.K."/>
            <person name="Solomon K.V."/>
            <person name="De Groot R."/>
            <person name="Kuo A."/>
            <person name="Mondo S.J."/>
            <person name="Salamov A.A."/>
            <person name="Labutti K."/>
            <person name="Zhao Z."/>
            <person name="Chiniquy J."/>
            <person name="Barry K."/>
            <person name="Brewer H.M."/>
            <person name="Purvine S.O."/>
            <person name="Wright A.T."/>
            <person name="Boxma B."/>
            <person name="Van Alen T."/>
            <person name="Hackstein J.H."/>
            <person name="Baker S.E."/>
            <person name="Grigoriev I.V."/>
            <person name="O'Malley M.A."/>
        </authorList>
    </citation>
    <scope>NUCLEOTIDE SEQUENCE [LARGE SCALE GENOMIC DNA]</scope>
    <source>
        <strain evidence="6">finn</strain>
    </source>
</reference>
<dbReference type="AlphaFoldDB" id="A0A1Y1VGI0"/>
<evidence type="ECO:0000256" key="2">
    <source>
        <dbReference type="PROSITE-ProRule" id="PRU00192"/>
    </source>
</evidence>
<evidence type="ECO:0000259" key="4">
    <source>
        <dbReference type="PROSITE" id="PS50002"/>
    </source>
</evidence>
<accession>A0A1Y1VGI0</accession>
<dbReference type="Gene3D" id="2.30.30.40">
    <property type="entry name" value="SH3 Domains"/>
    <property type="match status" value="1"/>
</dbReference>